<sequence>MREHSSEDNLAWDKSDEASEISQKRLRRTGTSELAASLAAQKFGRKARFEPPLLISGYNILYRIQVEGLTPDVCHARRLYEKETHRDPRTGNILAGPTQFILDCPWWLVIEVPEMWKPDIDDWTQVYDLWLQIWLSALETAEKKRTKLALKLCL</sequence>
<dbReference type="EMBL" id="JH921446">
    <property type="protein sequence ID" value="EKD14414.1"/>
    <property type="molecule type" value="Genomic_DNA"/>
</dbReference>
<keyword evidence="2" id="KW-0808">Transferase</keyword>
<dbReference type="AlphaFoldDB" id="K1XPG8"/>
<dbReference type="Proteomes" id="UP000006753">
    <property type="component" value="Unassembled WGS sequence"/>
</dbReference>
<dbReference type="OrthoDB" id="5412996at2759"/>
<dbReference type="GO" id="GO:0016740">
    <property type="term" value="F:transferase activity"/>
    <property type="evidence" value="ECO:0007669"/>
    <property type="project" value="UniProtKB-KW"/>
</dbReference>
<dbReference type="InParanoid" id="K1XPG8"/>
<organism evidence="2 3">
    <name type="scientific">Marssonina brunnea f. sp. multigermtubi (strain MB_m1)</name>
    <name type="common">Marssonina leaf spot fungus</name>
    <dbReference type="NCBI Taxonomy" id="1072389"/>
    <lineage>
        <taxon>Eukaryota</taxon>
        <taxon>Fungi</taxon>
        <taxon>Dikarya</taxon>
        <taxon>Ascomycota</taxon>
        <taxon>Pezizomycotina</taxon>
        <taxon>Leotiomycetes</taxon>
        <taxon>Helotiales</taxon>
        <taxon>Drepanopezizaceae</taxon>
        <taxon>Drepanopeziza</taxon>
    </lineage>
</organism>
<feature type="region of interest" description="Disordered" evidence="1">
    <location>
        <begin position="1"/>
        <end position="26"/>
    </location>
</feature>
<gene>
    <name evidence="2" type="ORF">MBM_07644</name>
</gene>
<accession>K1XPG8</accession>
<evidence type="ECO:0000313" key="2">
    <source>
        <dbReference type="EMBL" id="EKD14414.1"/>
    </source>
</evidence>
<proteinExistence type="predicted"/>
<evidence type="ECO:0000313" key="3">
    <source>
        <dbReference type="Proteomes" id="UP000006753"/>
    </source>
</evidence>
<name>K1XPG8_MARBU</name>
<feature type="compositionally biased region" description="Basic and acidic residues" evidence="1">
    <location>
        <begin position="1"/>
        <end position="17"/>
    </location>
</feature>
<dbReference type="KEGG" id="mbe:MBM_07644"/>
<evidence type="ECO:0000256" key="1">
    <source>
        <dbReference type="SAM" id="MobiDB-lite"/>
    </source>
</evidence>
<keyword evidence="3" id="KW-1185">Reference proteome</keyword>
<protein>
    <submittedName>
        <fullName evidence="2">Phosphotransferase</fullName>
    </submittedName>
</protein>
<dbReference type="HOGENOM" id="CLU_1704606_0_0_1"/>
<reference evidence="2 3" key="1">
    <citation type="journal article" date="2012" name="BMC Genomics">
        <title>Sequencing the genome of Marssonina brunnea reveals fungus-poplar co-evolution.</title>
        <authorList>
            <person name="Zhu S."/>
            <person name="Cao Y.-Z."/>
            <person name="Jiang C."/>
            <person name="Tan B.-Y."/>
            <person name="Wang Z."/>
            <person name="Feng S."/>
            <person name="Zhang L."/>
            <person name="Su X.-H."/>
            <person name="Brejova B."/>
            <person name="Vinar T."/>
            <person name="Xu M."/>
            <person name="Wang M.-X."/>
            <person name="Zhang S.-G."/>
            <person name="Huang M.-R."/>
            <person name="Wu R."/>
            <person name="Zhou Y."/>
        </authorList>
    </citation>
    <scope>NUCLEOTIDE SEQUENCE [LARGE SCALE GENOMIC DNA]</scope>
    <source>
        <strain evidence="2 3">MB_m1</strain>
    </source>
</reference>